<keyword evidence="2" id="KW-1185">Reference proteome</keyword>
<dbReference type="AlphaFoldDB" id="A0A3M7Q3E3"/>
<protein>
    <submittedName>
        <fullName evidence="1">Uncharacterized protein</fullName>
    </submittedName>
</protein>
<name>A0A3M7Q3E3_BRAPC</name>
<proteinExistence type="predicted"/>
<reference evidence="1 2" key="1">
    <citation type="journal article" date="2018" name="Sci. Rep.">
        <title>Genomic signatures of local adaptation to the degree of environmental predictability in rotifers.</title>
        <authorList>
            <person name="Franch-Gras L."/>
            <person name="Hahn C."/>
            <person name="Garcia-Roger E.M."/>
            <person name="Carmona M.J."/>
            <person name="Serra M."/>
            <person name="Gomez A."/>
        </authorList>
    </citation>
    <scope>NUCLEOTIDE SEQUENCE [LARGE SCALE GENOMIC DNA]</scope>
    <source>
        <strain evidence="1">HYR1</strain>
    </source>
</reference>
<accession>A0A3M7Q3E3</accession>
<dbReference type="EMBL" id="REGN01007549">
    <property type="protein sequence ID" value="RNA05970.1"/>
    <property type="molecule type" value="Genomic_DNA"/>
</dbReference>
<organism evidence="1 2">
    <name type="scientific">Brachionus plicatilis</name>
    <name type="common">Marine rotifer</name>
    <name type="synonym">Brachionus muelleri</name>
    <dbReference type="NCBI Taxonomy" id="10195"/>
    <lineage>
        <taxon>Eukaryota</taxon>
        <taxon>Metazoa</taxon>
        <taxon>Spiralia</taxon>
        <taxon>Gnathifera</taxon>
        <taxon>Rotifera</taxon>
        <taxon>Eurotatoria</taxon>
        <taxon>Monogononta</taxon>
        <taxon>Pseudotrocha</taxon>
        <taxon>Ploima</taxon>
        <taxon>Brachionidae</taxon>
        <taxon>Brachionus</taxon>
    </lineage>
</organism>
<gene>
    <name evidence="1" type="ORF">BpHYR1_052412</name>
</gene>
<comment type="caution">
    <text evidence="1">The sequence shown here is derived from an EMBL/GenBank/DDBJ whole genome shotgun (WGS) entry which is preliminary data.</text>
</comment>
<dbReference type="Proteomes" id="UP000276133">
    <property type="component" value="Unassembled WGS sequence"/>
</dbReference>
<evidence type="ECO:0000313" key="2">
    <source>
        <dbReference type="Proteomes" id="UP000276133"/>
    </source>
</evidence>
<evidence type="ECO:0000313" key="1">
    <source>
        <dbReference type="EMBL" id="RNA05970.1"/>
    </source>
</evidence>
<sequence length="232" mass="26474">MVCPDSLLLCPHETKWKMFVDTDECEDSKDVNITSCIQDVKFSSRGHFEQHYVNRPPFVMRNWVRSVPEDTKIICTIHYDNKALNNSTSSLLFIRQSSSGENVWKKRNLENSVIIPQETQFKNSSDLWSGVVSGKYKSNSSIIRQSSEACFDKKANNNEKYNRSQTITDPMPDKRKSCPSIGNEMNNKNGQNQNGRIKRCLSGFGRGKLTLPNKKDVKAKSNFVLKKIAVKD</sequence>